<dbReference type="AlphaFoldDB" id="A0A5C0B1Z7"/>
<dbReference type="SUPFAM" id="SSF51316">
    <property type="entry name" value="Mss4-like"/>
    <property type="match status" value="1"/>
</dbReference>
<keyword evidence="2" id="KW-0479">Metal-binding</keyword>
<keyword evidence="3" id="KW-0862">Zinc</keyword>
<dbReference type="Pfam" id="PF04828">
    <property type="entry name" value="GFA"/>
    <property type="match status" value="1"/>
</dbReference>
<evidence type="ECO:0000313" key="6">
    <source>
        <dbReference type="EMBL" id="QEI08758.1"/>
    </source>
</evidence>
<evidence type="ECO:0000259" key="5">
    <source>
        <dbReference type="PROSITE" id="PS51891"/>
    </source>
</evidence>
<dbReference type="PROSITE" id="PS51891">
    <property type="entry name" value="CENP_V_GFA"/>
    <property type="match status" value="1"/>
</dbReference>
<reference evidence="6 7" key="1">
    <citation type="submission" date="2019-08" db="EMBL/GenBank/DDBJ databases">
        <title>Amphibian skin-associated Pigmentiphaga: genome sequence and occurrence across geography and hosts.</title>
        <authorList>
            <person name="Bletz M.C."/>
            <person name="Bunk B."/>
            <person name="Sproeer C."/>
            <person name="Biwer P."/>
            <person name="Reiter S."/>
            <person name="Rabemananjara F.C.E."/>
            <person name="Schulz S."/>
            <person name="Overmann J."/>
            <person name="Vences M."/>
        </authorList>
    </citation>
    <scope>NUCLEOTIDE SEQUENCE [LARGE SCALE GENOMIC DNA]</scope>
    <source>
        <strain evidence="6 7">Mada1488</strain>
    </source>
</reference>
<dbReference type="GO" id="GO:0016846">
    <property type="term" value="F:carbon-sulfur lyase activity"/>
    <property type="evidence" value="ECO:0007669"/>
    <property type="project" value="InterPro"/>
</dbReference>
<dbReference type="InterPro" id="IPR011057">
    <property type="entry name" value="Mss4-like_sf"/>
</dbReference>
<dbReference type="Gene3D" id="3.90.1590.10">
    <property type="entry name" value="glutathione-dependent formaldehyde- activating enzyme (gfa)"/>
    <property type="match status" value="1"/>
</dbReference>
<evidence type="ECO:0000256" key="3">
    <source>
        <dbReference type="ARBA" id="ARBA00022833"/>
    </source>
</evidence>
<evidence type="ECO:0000256" key="4">
    <source>
        <dbReference type="ARBA" id="ARBA00023239"/>
    </source>
</evidence>
<proteinExistence type="inferred from homology"/>
<dbReference type="RefSeq" id="WP_148818229.1">
    <property type="nucleotide sequence ID" value="NZ_CP043046.1"/>
</dbReference>
<accession>A0A5C0B1Z7</accession>
<dbReference type="Proteomes" id="UP000325161">
    <property type="component" value="Chromosome"/>
</dbReference>
<dbReference type="EMBL" id="CP043046">
    <property type="protein sequence ID" value="QEI08758.1"/>
    <property type="molecule type" value="Genomic_DNA"/>
</dbReference>
<gene>
    <name evidence="6" type="ORF">FXN63_25090</name>
</gene>
<dbReference type="OrthoDB" id="327703at2"/>
<sequence>MTIKGSCLCGGIRYEVRGPLTGALYCHCTMCQKAQGSAFRARAGVAVKDFHLLEGEALLTFYASSPGTYRVFCKVCGSPVLSRFDDYPDVYGLPLGLLDDDPELRPQMHVHTASKAAWHTIADDLPQFPGAAP</sequence>
<protein>
    <submittedName>
        <fullName evidence="6">GFA family protein</fullName>
    </submittedName>
</protein>
<comment type="similarity">
    <text evidence="1">Belongs to the Gfa family.</text>
</comment>
<organism evidence="6 7">
    <name type="scientific">Pigmentiphaga aceris</name>
    <dbReference type="NCBI Taxonomy" id="1940612"/>
    <lineage>
        <taxon>Bacteria</taxon>
        <taxon>Pseudomonadati</taxon>
        <taxon>Pseudomonadota</taxon>
        <taxon>Betaproteobacteria</taxon>
        <taxon>Burkholderiales</taxon>
        <taxon>Alcaligenaceae</taxon>
        <taxon>Pigmentiphaga</taxon>
    </lineage>
</organism>
<keyword evidence="7" id="KW-1185">Reference proteome</keyword>
<dbReference type="GO" id="GO:0046872">
    <property type="term" value="F:metal ion binding"/>
    <property type="evidence" value="ECO:0007669"/>
    <property type="project" value="UniProtKB-KW"/>
</dbReference>
<dbReference type="KEGG" id="pacr:FXN63_25090"/>
<evidence type="ECO:0000256" key="1">
    <source>
        <dbReference type="ARBA" id="ARBA00005495"/>
    </source>
</evidence>
<name>A0A5C0B1Z7_9BURK</name>
<dbReference type="PANTHER" id="PTHR33337">
    <property type="entry name" value="GFA DOMAIN-CONTAINING PROTEIN"/>
    <property type="match status" value="1"/>
</dbReference>
<dbReference type="InterPro" id="IPR006913">
    <property type="entry name" value="CENP-V/GFA"/>
</dbReference>
<keyword evidence="4" id="KW-0456">Lyase</keyword>
<dbReference type="PANTHER" id="PTHR33337:SF40">
    <property type="entry name" value="CENP-V_GFA DOMAIN-CONTAINING PROTEIN-RELATED"/>
    <property type="match status" value="1"/>
</dbReference>
<evidence type="ECO:0000256" key="2">
    <source>
        <dbReference type="ARBA" id="ARBA00022723"/>
    </source>
</evidence>
<feature type="domain" description="CENP-V/GFA" evidence="5">
    <location>
        <begin position="3"/>
        <end position="119"/>
    </location>
</feature>
<evidence type="ECO:0000313" key="7">
    <source>
        <dbReference type="Proteomes" id="UP000325161"/>
    </source>
</evidence>